<dbReference type="InterPro" id="IPR017871">
    <property type="entry name" value="ABC_transporter-like_CS"/>
</dbReference>
<keyword evidence="4 6" id="KW-0067">ATP-binding</keyword>
<comment type="caution">
    <text evidence="6">The sequence shown here is derived from an EMBL/GenBank/DDBJ whole genome shotgun (WGS) entry which is preliminary data.</text>
</comment>
<dbReference type="PATRIC" id="fig|1121338.3.peg.2561"/>
<dbReference type="InterPro" id="IPR003593">
    <property type="entry name" value="AAA+_ATPase"/>
</dbReference>
<dbReference type="EC" id="3.6.3.-" evidence="6"/>
<dbReference type="RefSeq" id="WP_066827110.1">
    <property type="nucleotide sequence ID" value="NZ_LTBA01000054.1"/>
</dbReference>
<protein>
    <submittedName>
        <fullName evidence="6">High-affinity zinc uptake system ATP-binding protein ZnuC</fullName>
        <ecNumber evidence="6">3.6.3.-</ecNumber>
    </submittedName>
</protein>
<evidence type="ECO:0000256" key="4">
    <source>
        <dbReference type="ARBA" id="ARBA00022840"/>
    </source>
</evidence>
<reference evidence="6 7" key="1">
    <citation type="submission" date="2016-02" db="EMBL/GenBank/DDBJ databases">
        <title>Genome sequence of Clostridium tepidiprofundi DSM 19306.</title>
        <authorList>
            <person name="Poehlein A."/>
            <person name="Daniel R."/>
        </authorList>
    </citation>
    <scope>NUCLEOTIDE SEQUENCE [LARGE SCALE GENOMIC DNA]</scope>
    <source>
        <strain evidence="6 7">DSM 19306</strain>
    </source>
</reference>
<evidence type="ECO:0000313" key="6">
    <source>
        <dbReference type="EMBL" id="KYH30885.1"/>
    </source>
</evidence>
<dbReference type="InterPro" id="IPR050153">
    <property type="entry name" value="Metal_Ion_Import_ABC"/>
</dbReference>
<dbReference type="PROSITE" id="PS00211">
    <property type="entry name" value="ABC_TRANSPORTER_1"/>
    <property type="match status" value="1"/>
</dbReference>
<dbReference type="EMBL" id="LTBA01000054">
    <property type="protein sequence ID" value="KYH30885.1"/>
    <property type="molecule type" value="Genomic_DNA"/>
</dbReference>
<feature type="domain" description="ABC transporter" evidence="5">
    <location>
        <begin position="5"/>
        <end position="243"/>
    </location>
</feature>
<dbReference type="PANTHER" id="PTHR42734">
    <property type="entry name" value="METAL TRANSPORT SYSTEM ATP-BINDING PROTEIN TM_0124-RELATED"/>
    <property type="match status" value="1"/>
</dbReference>
<proteinExistence type="inferred from homology"/>
<sequence length="254" mass="28283">MNTIIDISNLYVYYKNNCALSNINLSVNEGDFLAIMGPNGGGKSTLLKTILGLLKPNKGTIKIMDELPQDSKGVIGYAPQFSKFDKNFPITVKDVVLTGTLAKKNIFFHTYGENDYKIIYDVMKRLNIYDLRNKQIGQLSGGQLQRVLIARAISMTPKILLLDEPTASIDSESKTEIYSILKELNKNMTIIIVTHDIGAICSYVTSIACINKSLFYHGEAEINDNIVEQIYGCPIDLIAHGIPHRVLKTHKEGK</sequence>
<keyword evidence="3" id="KW-0547">Nucleotide-binding</keyword>
<name>A0A151ATE3_9CLOT</name>
<dbReference type="SMART" id="SM00382">
    <property type="entry name" value="AAA"/>
    <property type="match status" value="1"/>
</dbReference>
<comment type="similarity">
    <text evidence="1">Belongs to the ABC transporter superfamily.</text>
</comment>
<dbReference type="Pfam" id="PF00005">
    <property type="entry name" value="ABC_tran"/>
    <property type="match status" value="1"/>
</dbReference>
<dbReference type="CDD" id="cd03235">
    <property type="entry name" value="ABC_Metallic_Cations"/>
    <property type="match status" value="1"/>
</dbReference>
<keyword evidence="7" id="KW-1185">Reference proteome</keyword>
<dbReference type="GO" id="GO:0016887">
    <property type="term" value="F:ATP hydrolysis activity"/>
    <property type="evidence" value="ECO:0007669"/>
    <property type="project" value="InterPro"/>
</dbReference>
<dbReference type="SUPFAM" id="SSF52540">
    <property type="entry name" value="P-loop containing nucleoside triphosphate hydrolases"/>
    <property type="match status" value="1"/>
</dbReference>
<gene>
    <name evidence="6" type="primary">znuC</name>
    <name evidence="6" type="ORF">CLTEP_24710</name>
</gene>
<dbReference type="Proteomes" id="UP000075531">
    <property type="component" value="Unassembled WGS sequence"/>
</dbReference>
<evidence type="ECO:0000256" key="3">
    <source>
        <dbReference type="ARBA" id="ARBA00022741"/>
    </source>
</evidence>
<dbReference type="Gene3D" id="3.40.50.300">
    <property type="entry name" value="P-loop containing nucleotide triphosphate hydrolases"/>
    <property type="match status" value="1"/>
</dbReference>
<evidence type="ECO:0000313" key="7">
    <source>
        <dbReference type="Proteomes" id="UP000075531"/>
    </source>
</evidence>
<dbReference type="FunFam" id="3.40.50.300:FF:000134">
    <property type="entry name" value="Iron-enterobactin ABC transporter ATP-binding protein"/>
    <property type="match status" value="1"/>
</dbReference>
<dbReference type="AlphaFoldDB" id="A0A151ATE3"/>
<organism evidence="6 7">
    <name type="scientific">Clostridium tepidiprofundi DSM 19306</name>
    <dbReference type="NCBI Taxonomy" id="1121338"/>
    <lineage>
        <taxon>Bacteria</taxon>
        <taxon>Bacillati</taxon>
        <taxon>Bacillota</taxon>
        <taxon>Clostridia</taxon>
        <taxon>Eubacteriales</taxon>
        <taxon>Clostridiaceae</taxon>
        <taxon>Clostridium</taxon>
    </lineage>
</organism>
<keyword evidence="6" id="KW-0378">Hydrolase</keyword>
<dbReference type="PROSITE" id="PS50893">
    <property type="entry name" value="ABC_TRANSPORTER_2"/>
    <property type="match status" value="1"/>
</dbReference>
<evidence type="ECO:0000256" key="1">
    <source>
        <dbReference type="ARBA" id="ARBA00005417"/>
    </source>
</evidence>
<dbReference type="InterPro" id="IPR027417">
    <property type="entry name" value="P-loop_NTPase"/>
</dbReference>
<dbReference type="STRING" id="1121338.CLTEP_24710"/>
<dbReference type="OrthoDB" id="9806726at2"/>
<dbReference type="PANTHER" id="PTHR42734:SF17">
    <property type="entry name" value="METAL TRANSPORT SYSTEM ATP-BINDING PROTEIN TM_0124-RELATED"/>
    <property type="match status" value="1"/>
</dbReference>
<dbReference type="InterPro" id="IPR003439">
    <property type="entry name" value="ABC_transporter-like_ATP-bd"/>
</dbReference>
<accession>A0A151ATE3</accession>
<dbReference type="GO" id="GO:0005524">
    <property type="term" value="F:ATP binding"/>
    <property type="evidence" value="ECO:0007669"/>
    <property type="project" value="UniProtKB-KW"/>
</dbReference>
<keyword evidence="2" id="KW-0813">Transport</keyword>
<evidence type="ECO:0000259" key="5">
    <source>
        <dbReference type="PROSITE" id="PS50893"/>
    </source>
</evidence>
<evidence type="ECO:0000256" key="2">
    <source>
        <dbReference type="ARBA" id="ARBA00022448"/>
    </source>
</evidence>